<comment type="caution">
    <text evidence="1">The sequence shown here is derived from an EMBL/GenBank/DDBJ whole genome shotgun (WGS) entry which is preliminary data.</text>
</comment>
<evidence type="ECO:0000313" key="1">
    <source>
        <dbReference type="EMBL" id="EKE73735.1"/>
    </source>
</evidence>
<proteinExistence type="predicted"/>
<dbReference type="STRING" id="745411.B3C1_10067"/>
<name>K2K8Y4_9GAMM</name>
<reference evidence="1 2" key="1">
    <citation type="journal article" date="2012" name="J. Bacteriol.">
        <title>Genome Sequence of Gallaecimonas xiamenensis Type Strain 3-C-1.</title>
        <authorList>
            <person name="Lai Q."/>
            <person name="Wang L."/>
            <person name="Wang W."/>
            <person name="Shao Z."/>
        </authorList>
    </citation>
    <scope>NUCLEOTIDE SEQUENCE [LARGE SCALE GENOMIC DNA]</scope>
    <source>
        <strain evidence="1 2">3-C-1</strain>
    </source>
</reference>
<accession>K2K8Y4</accession>
<dbReference type="Proteomes" id="UP000006755">
    <property type="component" value="Unassembled WGS sequence"/>
</dbReference>
<gene>
    <name evidence="1" type="ORF">B3C1_10067</name>
</gene>
<dbReference type="SUPFAM" id="SSF53850">
    <property type="entry name" value="Periplasmic binding protein-like II"/>
    <property type="match status" value="1"/>
</dbReference>
<dbReference type="OrthoDB" id="8885940at2"/>
<protein>
    <submittedName>
        <fullName evidence="1">LysR family transcriptional regulator</fullName>
    </submittedName>
</protein>
<dbReference type="EMBL" id="AMRI01000012">
    <property type="protein sequence ID" value="EKE73735.1"/>
    <property type="molecule type" value="Genomic_DNA"/>
</dbReference>
<sequence>MVQRAALHNISLAGIGIALCSTWCCYQHPERGELVAIFTDYPVQERTAIWSVRPNSGLMPHKVPVFIDFLIERFGSPPYRNNPR</sequence>
<evidence type="ECO:0000313" key="2">
    <source>
        <dbReference type="Proteomes" id="UP000006755"/>
    </source>
</evidence>
<dbReference type="AlphaFoldDB" id="K2K8Y4"/>
<dbReference type="eggNOG" id="COG0583">
    <property type="taxonomic scope" value="Bacteria"/>
</dbReference>
<organism evidence="1 2">
    <name type="scientific">Gallaecimonas xiamenensis 3-C-1</name>
    <dbReference type="NCBI Taxonomy" id="745411"/>
    <lineage>
        <taxon>Bacteria</taxon>
        <taxon>Pseudomonadati</taxon>
        <taxon>Pseudomonadota</taxon>
        <taxon>Gammaproteobacteria</taxon>
        <taxon>Enterobacterales</taxon>
        <taxon>Gallaecimonadaceae</taxon>
        <taxon>Gallaecimonas</taxon>
    </lineage>
</organism>
<dbReference type="Gene3D" id="3.40.190.290">
    <property type="match status" value="1"/>
</dbReference>
<keyword evidence="2" id="KW-1185">Reference proteome</keyword>